<evidence type="ECO:0000313" key="2">
    <source>
        <dbReference type="EMBL" id="GAX88318.1"/>
    </source>
</evidence>
<keyword evidence="3" id="KW-1185">Reference proteome</keyword>
<comment type="caution">
    <text evidence="2">The sequence shown here is derived from an EMBL/GenBank/DDBJ whole genome shotgun (WGS) entry which is preliminary data.</text>
</comment>
<dbReference type="NCBIfam" id="TIGR04219">
    <property type="entry name" value="OMP_w_GlyGly"/>
    <property type="match status" value="1"/>
</dbReference>
<accession>A0A292YG43</accession>
<evidence type="ECO:0000313" key="3">
    <source>
        <dbReference type="Proteomes" id="UP000217944"/>
    </source>
</evidence>
<keyword evidence="1" id="KW-0732">Signal</keyword>
<reference evidence="2 3" key="1">
    <citation type="journal article" date="2017" name="Syst. Appl. Microbiol.">
        <title>Lebetimonas natsushimae sp. nov., a novel strictly anaerobic, moderately thermophilic chemoautotroph isolated from a deep-sea hydrothermal vent polychaete nest in the Mid-Okinawa Trough.</title>
        <authorList>
            <person name="Nagata R."/>
            <person name="Takaki Y."/>
            <person name="Tame A."/>
            <person name="Nunoura T."/>
            <person name="Muto H."/>
            <person name="Mino S."/>
            <person name="Sawayama S."/>
            <person name="Takai K."/>
            <person name="Nakagawa S."/>
        </authorList>
    </citation>
    <scope>NUCLEOTIDE SEQUENCE [LARGE SCALE GENOMIC DNA]</scope>
    <source>
        <strain evidence="2 3">HS1857</strain>
    </source>
</reference>
<dbReference type="EMBL" id="BDME01000007">
    <property type="protein sequence ID" value="GAX88318.1"/>
    <property type="molecule type" value="Genomic_DNA"/>
</dbReference>
<evidence type="ECO:0000256" key="1">
    <source>
        <dbReference type="SAM" id="SignalP"/>
    </source>
</evidence>
<dbReference type="RefSeq" id="WP_096260144.1">
    <property type="nucleotide sequence ID" value="NZ_BDME01000007.1"/>
</dbReference>
<name>A0A292YG43_9BACT</name>
<organism evidence="2 3">
    <name type="scientific">Lebetimonas natsushimae</name>
    <dbReference type="NCBI Taxonomy" id="1936991"/>
    <lineage>
        <taxon>Bacteria</taxon>
        <taxon>Pseudomonadati</taxon>
        <taxon>Campylobacterota</taxon>
        <taxon>Epsilonproteobacteria</taxon>
        <taxon>Nautiliales</taxon>
        <taxon>Nautiliaceae</taxon>
        <taxon>Lebetimonas</taxon>
    </lineage>
</organism>
<gene>
    <name evidence="2" type="ORF">LNAT_P1614</name>
</gene>
<dbReference type="InterPro" id="IPR026387">
    <property type="entry name" value="OMP_w_GlyGly"/>
</dbReference>
<dbReference type="OrthoDB" id="11310at2"/>
<evidence type="ECO:0008006" key="4">
    <source>
        <dbReference type="Google" id="ProtNLM"/>
    </source>
</evidence>
<dbReference type="Proteomes" id="UP000217944">
    <property type="component" value="Unassembled WGS sequence"/>
</dbReference>
<dbReference type="AlphaFoldDB" id="A0A292YG43"/>
<protein>
    <recommendedName>
        <fullName evidence="4">Outer membrane protein</fullName>
    </recommendedName>
</protein>
<feature type="signal peptide" evidence="1">
    <location>
        <begin position="1"/>
        <end position="19"/>
    </location>
</feature>
<proteinExistence type="predicted"/>
<feature type="chain" id="PRO_5013217128" description="Outer membrane protein" evidence="1">
    <location>
        <begin position="20"/>
        <end position="273"/>
    </location>
</feature>
<sequence length="273" mass="30052">MKKISLSLICAGLVTFANADILSISAGVGYAQQKIDGYVKKNDVINYFNNSSAQSDGNEKTGDLGLDNKNNPYFWVKIIHPVSILPNIKFQYTKYHSTGHSSWIAGGVKIFGDVNIPTGLTNASSKMDINSYDLTLFYEFRPVVADIEAGVGIDIWQGNTKIDGENAKIVGGNIVKTGGSTHINGDWTVPLPYLYANVETADILGFSVLGNVKWAKAGDNHHYDYLAGIKYKFDKIPLFLKTGYRYKEVYGVDGDNKTKLKYKGFFAEIGAEF</sequence>